<organism evidence="1 2">
    <name type="scientific">Dallia pectoralis</name>
    <name type="common">Alaska blackfish</name>
    <dbReference type="NCBI Taxonomy" id="75939"/>
    <lineage>
        <taxon>Eukaryota</taxon>
        <taxon>Metazoa</taxon>
        <taxon>Chordata</taxon>
        <taxon>Craniata</taxon>
        <taxon>Vertebrata</taxon>
        <taxon>Euteleostomi</taxon>
        <taxon>Actinopterygii</taxon>
        <taxon>Neopterygii</taxon>
        <taxon>Teleostei</taxon>
        <taxon>Protacanthopterygii</taxon>
        <taxon>Esociformes</taxon>
        <taxon>Umbridae</taxon>
        <taxon>Dallia</taxon>
    </lineage>
</organism>
<name>A0ACC2FJW0_DALPE</name>
<proteinExistence type="predicted"/>
<dbReference type="EMBL" id="CM055753">
    <property type="protein sequence ID" value="KAJ7991578.1"/>
    <property type="molecule type" value="Genomic_DNA"/>
</dbReference>
<accession>A0ACC2FJW0</accession>
<evidence type="ECO:0000313" key="2">
    <source>
        <dbReference type="Proteomes" id="UP001157502"/>
    </source>
</evidence>
<keyword evidence="2" id="KW-1185">Reference proteome</keyword>
<dbReference type="Proteomes" id="UP001157502">
    <property type="component" value="Chromosome 26"/>
</dbReference>
<gene>
    <name evidence="1" type="ORF">DPEC_G00285320</name>
</gene>
<evidence type="ECO:0000313" key="1">
    <source>
        <dbReference type="EMBL" id="KAJ7991578.1"/>
    </source>
</evidence>
<sequence>MSKIERPTVLPKLSSVESQYVDITRVHVASWRDSRGGSEGSPARPCSGHNEFWPNSVYPRNPTQHPTGGSDRPGPPCHLRGHSQGVKAAELALVHTDVLLEEAAVLIHMEAELHLEACTEARE</sequence>
<protein>
    <submittedName>
        <fullName evidence="1">Uncharacterized protein</fullName>
    </submittedName>
</protein>
<comment type="caution">
    <text evidence="1">The sequence shown here is derived from an EMBL/GenBank/DDBJ whole genome shotgun (WGS) entry which is preliminary data.</text>
</comment>
<reference evidence="1" key="1">
    <citation type="submission" date="2021-05" db="EMBL/GenBank/DDBJ databases">
        <authorList>
            <person name="Pan Q."/>
            <person name="Jouanno E."/>
            <person name="Zahm M."/>
            <person name="Klopp C."/>
            <person name="Cabau C."/>
            <person name="Louis A."/>
            <person name="Berthelot C."/>
            <person name="Parey E."/>
            <person name="Roest Crollius H."/>
            <person name="Montfort J."/>
            <person name="Robinson-Rechavi M."/>
            <person name="Bouchez O."/>
            <person name="Lampietro C."/>
            <person name="Lopez Roques C."/>
            <person name="Donnadieu C."/>
            <person name="Postlethwait J."/>
            <person name="Bobe J."/>
            <person name="Dillon D."/>
            <person name="Chandos A."/>
            <person name="von Hippel F."/>
            <person name="Guiguen Y."/>
        </authorList>
    </citation>
    <scope>NUCLEOTIDE SEQUENCE</scope>
    <source>
        <strain evidence="1">YG-Jan2019</strain>
    </source>
</reference>